<gene>
    <name evidence="2" type="ORF">GPM918_LOCUS28940</name>
    <name evidence="3" type="ORF">SRO942_LOCUS29475</name>
</gene>
<evidence type="ECO:0000256" key="1">
    <source>
        <dbReference type="SAM" id="MobiDB-lite"/>
    </source>
</evidence>
<name>A0A815E3Z8_9BILA</name>
<feature type="region of interest" description="Disordered" evidence="1">
    <location>
        <begin position="35"/>
        <end position="82"/>
    </location>
</feature>
<dbReference type="EMBL" id="CAJNOQ010012880">
    <property type="protein sequence ID" value="CAF1309868.1"/>
    <property type="molecule type" value="Genomic_DNA"/>
</dbReference>
<evidence type="ECO:0000313" key="2">
    <source>
        <dbReference type="EMBL" id="CAF1309868.1"/>
    </source>
</evidence>
<feature type="compositionally biased region" description="Basic and acidic residues" evidence="1">
    <location>
        <begin position="64"/>
        <end position="82"/>
    </location>
</feature>
<reference evidence="2" key="1">
    <citation type="submission" date="2021-02" db="EMBL/GenBank/DDBJ databases">
        <authorList>
            <person name="Nowell W R."/>
        </authorList>
    </citation>
    <scope>NUCLEOTIDE SEQUENCE</scope>
</reference>
<keyword evidence="4" id="KW-1185">Reference proteome</keyword>
<proteinExistence type="predicted"/>
<evidence type="ECO:0000313" key="4">
    <source>
        <dbReference type="Proteomes" id="UP000663829"/>
    </source>
</evidence>
<sequence length="82" mass="9397">MYLYYQLLPSSTELYPELDMLSSVKPTNLPLIIPSRDVIDPPDFSGDDISDKNPKPRKKKGTAKRREQPRTPPKLKSELANR</sequence>
<accession>A0A815E3Z8</accession>
<organism evidence="2 4">
    <name type="scientific">Didymodactylos carnosus</name>
    <dbReference type="NCBI Taxonomy" id="1234261"/>
    <lineage>
        <taxon>Eukaryota</taxon>
        <taxon>Metazoa</taxon>
        <taxon>Spiralia</taxon>
        <taxon>Gnathifera</taxon>
        <taxon>Rotifera</taxon>
        <taxon>Eurotatoria</taxon>
        <taxon>Bdelloidea</taxon>
        <taxon>Philodinida</taxon>
        <taxon>Philodinidae</taxon>
        <taxon>Didymodactylos</taxon>
    </lineage>
</organism>
<evidence type="ECO:0000313" key="3">
    <source>
        <dbReference type="EMBL" id="CAF4146168.1"/>
    </source>
</evidence>
<protein>
    <submittedName>
        <fullName evidence="2">Uncharacterized protein</fullName>
    </submittedName>
</protein>
<dbReference type="Proteomes" id="UP000681722">
    <property type="component" value="Unassembled WGS sequence"/>
</dbReference>
<dbReference type="EMBL" id="CAJOBC010041856">
    <property type="protein sequence ID" value="CAF4146168.1"/>
    <property type="molecule type" value="Genomic_DNA"/>
</dbReference>
<comment type="caution">
    <text evidence="2">The sequence shown here is derived from an EMBL/GenBank/DDBJ whole genome shotgun (WGS) entry which is preliminary data.</text>
</comment>
<dbReference type="Proteomes" id="UP000663829">
    <property type="component" value="Unassembled WGS sequence"/>
</dbReference>
<dbReference type="AlphaFoldDB" id="A0A815E3Z8"/>